<protein>
    <submittedName>
        <fullName evidence="1">Uncharacterized protein</fullName>
    </submittedName>
</protein>
<sequence>MFKAPACSLPIISISILKTFSTEFRSESTLVYIGFIGVEFILVNKTSSIFGDSEISKFTGLNESLKNVGNNFLLSSRNTFFL</sequence>
<name>F0X5Q0_CRYPV</name>
<dbReference type="AlphaFoldDB" id="F0X5Q0"/>
<feature type="non-terminal residue" evidence="1">
    <location>
        <position position="82"/>
    </location>
</feature>
<reference evidence="1" key="1">
    <citation type="submission" date="2011-02" db="EMBL/GenBank/DDBJ databases">
        <title>Construction and analysis of full-length cDNA library of Cryptosporidium parvum.</title>
        <authorList>
            <person name="Yamagishi J."/>
            <person name="Wakaguri H."/>
            <person name="Sugano S."/>
            <person name="Kawano S."/>
            <person name="Fujisaki K."/>
            <person name="Sugimoto C."/>
            <person name="Watanabe J."/>
            <person name="Suzuki Y."/>
            <person name="Kimata I."/>
            <person name="Xuan X."/>
        </authorList>
    </citation>
    <scope>NUCLEOTIDE SEQUENCE</scope>
    <source>
        <strain evidence="1">HNJ-1</strain>
    </source>
</reference>
<accession>F0X5Q0</accession>
<organism evidence="1">
    <name type="scientific">Cryptosporidium parvum</name>
    <dbReference type="NCBI Taxonomy" id="5807"/>
    <lineage>
        <taxon>Eukaryota</taxon>
        <taxon>Sar</taxon>
        <taxon>Alveolata</taxon>
        <taxon>Apicomplexa</taxon>
        <taxon>Conoidasida</taxon>
        <taxon>Coccidia</taxon>
        <taxon>Eucoccidiorida</taxon>
        <taxon>Eimeriorina</taxon>
        <taxon>Cryptosporidiidae</taxon>
        <taxon>Cryptosporidium</taxon>
    </lineage>
</organism>
<proteinExistence type="evidence at transcript level"/>
<evidence type="ECO:0000313" key="1">
    <source>
        <dbReference type="EMBL" id="BAJ77921.1"/>
    </source>
</evidence>
<dbReference type="EMBL" id="FX115818">
    <property type="protein sequence ID" value="BAJ77921.1"/>
    <property type="molecule type" value="mRNA"/>
</dbReference>